<proteinExistence type="predicted"/>
<dbReference type="RefSeq" id="WP_011867712.1">
    <property type="nucleotide sequence ID" value="NC_009129.1"/>
</dbReference>
<feature type="region of interest" description="Disordered" evidence="1">
    <location>
        <begin position="1"/>
        <end position="34"/>
    </location>
</feature>
<organism evidence="2">
    <name type="scientific">Corynebacterium sp. L2-79-05</name>
    <dbReference type="NCBI Taxonomy" id="373068"/>
    <lineage>
        <taxon>Bacteria</taxon>
        <taxon>Bacillati</taxon>
        <taxon>Actinomycetota</taxon>
        <taxon>Actinomycetes</taxon>
        <taxon>Mycobacteriales</taxon>
        <taxon>Corynebacteriaceae</taxon>
        <taxon>Corynebacterium</taxon>
    </lineage>
</organism>
<evidence type="ECO:0000256" key="1">
    <source>
        <dbReference type="SAM" id="MobiDB-lite"/>
    </source>
</evidence>
<geneLocation type="plasmid" evidence="2">
    <name>pLEW279b</name>
</geneLocation>
<dbReference type="EMBL" id="DQ390457">
    <property type="protein sequence ID" value="ABG49312.1"/>
    <property type="molecule type" value="Genomic_DNA"/>
</dbReference>
<name>Q0ZKG2_9CORY</name>
<feature type="compositionally biased region" description="Low complexity" evidence="1">
    <location>
        <begin position="12"/>
        <end position="22"/>
    </location>
</feature>
<protein>
    <submittedName>
        <fullName evidence="2">Uncharacterized protein</fullName>
    </submittedName>
</protein>
<keyword evidence="2" id="KW-0614">Plasmid</keyword>
<accession>Q0ZKG2</accession>
<reference evidence="2" key="1">
    <citation type="journal article" date="2006" name="Appl. Environ. Microbiol.">
        <title>Facile recovery of individual high-molecular-weight, low-copy-number natural plasmids for genomic sequencing.</title>
        <authorList>
            <person name="Williams L.E."/>
            <person name="Detter C."/>
            <person name="Barry K."/>
            <person name="Lapidus A."/>
            <person name="Summers A.O."/>
        </authorList>
    </citation>
    <scope>NUCLEOTIDE SEQUENCE</scope>
    <source>
        <strain evidence="2">L2-79-05</strain>
        <plasmid evidence="2">pLEW279b</plasmid>
    </source>
</reference>
<evidence type="ECO:0000313" key="2">
    <source>
        <dbReference type="EMBL" id="ABG49312.1"/>
    </source>
</evidence>
<dbReference type="AlphaFoldDB" id="Q0ZKG2"/>
<sequence length="81" mass="8819">MAIGNATKKAKASAANKAKNVAQSGAAPTAPLEGHAERSATLRLYVKDRELLKQAKLAALQDDTSLSQLWEDWATEWLKNR</sequence>